<dbReference type="Gene3D" id="1.10.533.10">
    <property type="entry name" value="Death Domain, Fas"/>
    <property type="match status" value="1"/>
</dbReference>
<gene>
    <name evidence="6" type="primary">LOC102148661</name>
</gene>
<keyword evidence="7" id="KW-1185">Reference proteome</keyword>
<dbReference type="Ensembl" id="ENSECAT00000120817.1">
    <property type="protein sequence ID" value="ENSECAP00000081003.1"/>
    <property type="gene ID" value="ENSECAG00000035747.3"/>
</dbReference>
<feature type="domain" description="FIIND" evidence="5">
    <location>
        <begin position="187"/>
        <end position="466"/>
    </location>
</feature>
<feature type="region of interest" description="Disordered" evidence="3">
    <location>
        <begin position="466"/>
        <end position="494"/>
    </location>
</feature>
<feature type="compositionally biased region" description="Low complexity" evidence="3">
    <location>
        <begin position="144"/>
        <end position="153"/>
    </location>
</feature>
<evidence type="ECO:0000313" key="7">
    <source>
        <dbReference type="Proteomes" id="UP000002281"/>
    </source>
</evidence>
<evidence type="ECO:0008006" key="8">
    <source>
        <dbReference type="Google" id="ProtNLM"/>
    </source>
</evidence>
<dbReference type="Pfam" id="PF23679">
    <property type="entry name" value="UPA-FIIND"/>
    <property type="match status" value="1"/>
</dbReference>
<evidence type="ECO:0000256" key="1">
    <source>
        <dbReference type="ARBA" id="ARBA00004514"/>
    </source>
</evidence>
<sequence>MTTGTQSPKAGPSESRSQAWARASPGQATQVEVSGVQHRPPIGLEAGVTEVRLGRWGREELAPALGWLRHLGVLCQGKCSASSIGGLKCLFLEPQVYPRALPSPRAILVMKRPAILHTGGEMGEAPSHSPPFPGQREGADGELGESSAEEASAQVSFTGEEWEDKESRTDHFNSEFNKVQPYCEHCNAESKHHEQVTPRLLSRGQFLLKVDTEGIYQCTETGLIFEVNRKVDIKYCVLSWSKYADLVVKPWAVSGPLFDVKCDPACLTSIQFPHSLCLGHHDANMTFKVLHVKSSGALLESTVDHSATHVKWHVSSLSPVGPVMQSEETVYHHGAVILYKAIDHNPSLSFRVYIATNNESFIKDISKSIKHSSKKFMKIDKPPVCQKLLQNGKKYRLISEPEAEITPEEIEFVDGSLLKLKSYIEVYLEQPVEFKLLLVEMDSEEIVWKAKLRECDWIQHDQNRNISKSSMSGNRRRKLSSSLPDEEAYDKRMKQVDTSDGVKARSLLTDAQLITLAGKLGKEWTEVAMASLALDTRDIDDIQEKKDVTIYNFKVLKKWQEKEQGNATAQNLYNCLKNVPVEVQDMLKGFLRGT</sequence>
<reference evidence="6" key="3">
    <citation type="submission" date="2025-09" db="UniProtKB">
        <authorList>
            <consortium name="Ensembl"/>
        </authorList>
    </citation>
    <scope>IDENTIFICATION</scope>
    <source>
        <strain evidence="6">Thoroughbred</strain>
    </source>
</reference>
<protein>
    <recommendedName>
        <fullName evidence="8">Caspase recruitment domain family member 8</fullName>
    </recommendedName>
</protein>
<keyword evidence="2" id="KW-0963">Cytoplasm</keyword>
<name>A0A9L0T1L7_HORSE</name>
<dbReference type="Pfam" id="PF00531">
    <property type="entry name" value="Death"/>
    <property type="match status" value="1"/>
</dbReference>
<proteinExistence type="predicted"/>
<accession>A0A9L0T1L7</accession>
<reference evidence="6" key="2">
    <citation type="submission" date="2025-08" db="UniProtKB">
        <authorList>
            <consortium name="Ensembl"/>
        </authorList>
    </citation>
    <scope>IDENTIFICATION</scope>
    <source>
        <strain evidence="6">Thoroughbred</strain>
    </source>
</reference>
<dbReference type="GO" id="GO:0006406">
    <property type="term" value="P:mRNA export from nucleus"/>
    <property type="evidence" value="ECO:0000318"/>
    <property type="project" value="GO_Central"/>
</dbReference>
<dbReference type="GO" id="GO:0007165">
    <property type="term" value="P:signal transduction"/>
    <property type="evidence" value="ECO:0007669"/>
    <property type="project" value="InterPro"/>
</dbReference>
<dbReference type="FunFam" id="1.10.533.10:FF:000088">
    <property type="entry name" value="P53-induced death domain protein 1"/>
    <property type="match status" value="1"/>
</dbReference>
<dbReference type="PROSITE" id="PS50017">
    <property type="entry name" value="DEATH_DOMAIN"/>
    <property type="match status" value="1"/>
</dbReference>
<dbReference type="PANTHER" id="PTHR13265">
    <property type="entry name" value="THO COMPLEX SUBUNIT 1"/>
    <property type="match status" value="1"/>
</dbReference>
<feature type="region of interest" description="Disordered" evidence="3">
    <location>
        <begin position="1"/>
        <end position="36"/>
    </location>
</feature>
<evidence type="ECO:0000256" key="2">
    <source>
        <dbReference type="ARBA" id="ARBA00022490"/>
    </source>
</evidence>
<evidence type="ECO:0000259" key="4">
    <source>
        <dbReference type="PROSITE" id="PS50017"/>
    </source>
</evidence>
<dbReference type="AlphaFoldDB" id="A0A9L0T1L7"/>
<organism evidence="6 7">
    <name type="scientific">Equus caballus</name>
    <name type="common">Horse</name>
    <dbReference type="NCBI Taxonomy" id="9796"/>
    <lineage>
        <taxon>Eukaryota</taxon>
        <taxon>Metazoa</taxon>
        <taxon>Chordata</taxon>
        <taxon>Craniata</taxon>
        <taxon>Vertebrata</taxon>
        <taxon>Euteleostomi</taxon>
        <taxon>Mammalia</taxon>
        <taxon>Eutheria</taxon>
        <taxon>Laurasiatheria</taxon>
        <taxon>Perissodactyla</taxon>
        <taxon>Equidae</taxon>
        <taxon>Equus</taxon>
    </lineage>
</organism>
<comment type="subcellular location">
    <subcellularLocation>
        <location evidence="1">Cytoplasm</location>
        <location evidence="1">Cytosol</location>
    </subcellularLocation>
</comment>
<evidence type="ECO:0000313" key="6">
    <source>
        <dbReference type="Ensembl" id="ENSECAP00000081003.1"/>
    </source>
</evidence>
<dbReference type="GeneTree" id="ENSGT00650000094113"/>
<reference evidence="6 7" key="1">
    <citation type="journal article" date="2009" name="Science">
        <title>Genome sequence, comparative analysis, and population genetics of the domestic horse.</title>
        <authorList>
            <consortium name="Broad Institute Genome Sequencing Platform"/>
            <consortium name="Broad Institute Whole Genome Assembly Team"/>
            <person name="Wade C.M."/>
            <person name="Giulotto E."/>
            <person name="Sigurdsson S."/>
            <person name="Zoli M."/>
            <person name="Gnerre S."/>
            <person name="Imsland F."/>
            <person name="Lear T.L."/>
            <person name="Adelson D.L."/>
            <person name="Bailey E."/>
            <person name="Bellone R.R."/>
            <person name="Bloecker H."/>
            <person name="Distl O."/>
            <person name="Edgar R.C."/>
            <person name="Garber M."/>
            <person name="Leeb T."/>
            <person name="Mauceli E."/>
            <person name="MacLeod J.N."/>
            <person name="Penedo M.C.T."/>
            <person name="Raison J.M."/>
            <person name="Sharpe T."/>
            <person name="Vogel J."/>
            <person name="Andersson L."/>
            <person name="Antczak D.F."/>
            <person name="Biagi T."/>
            <person name="Binns M.M."/>
            <person name="Chowdhary B.P."/>
            <person name="Coleman S.J."/>
            <person name="Della Valle G."/>
            <person name="Fryc S."/>
            <person name="Guerin G."/>
            <person name="Hasegawa T."/>
            <person name="Hill E.W."/>
            <person name="Jurka J."/>
            <person name="Kiialainen A."/>
            <person name="Lindgren G."/>
            <person name="Liu J."/>
            <person name="Magnani E."/>
            <person name="Mickelson J.R."/>
            <person name="Murray J."/>
            <person name="Nergadze S.G."/>
            <person name="Onofrio R."/>
            <person name="Pedroni S."/>
            <person name="Piras M.F."/>
            <person name="Raudsepp T."/>
            <person name="Rocchi M."/>
            <person name="Roeed K.H."/>
            <person name="Ryder O.A."/>
            <person name="Searle S."/>
            <person name="Skow L."/>
            <person name="Swinburne J.E."/>
            <person name="Syvaenen A.C."/>
            <person name="Tozaki T."/>
            <person name="Valberg S.J."/>
            <person name="Vaudin M."/>
            <person name="White J.R."/>
            <person name="Zody M.C."/>
            <person name="Lander E.S."/>
            <person name="Lindblad-Toh K."/>
        </authorList>
    </citation>
    <scope>NUCLEOTIDE SEQUENCE [LARGE SCALE GENOMIC DNA]</scope>
    <source>
        <strain evidence="6 7">Thoroughbred</strain>
    </source>
</reference>
<evidence type="ECO:0000256" key="3">
    <source>
        <dbReference type="SAM" id="MobiDB-lite"/>
    </source>
</evidence>
<feature type="compositionally biased region" description="Polar residues" evidence="3">
    <location>
        <begin position="1"/>
        <end position="18"/>
    </location>
</feature>
<dbReference type="InterPro" id="IPR025307">
    <property type="entry name" value="FIIND_dom"/>
</dbReference>
<dbReference type="CDD" id="cd01670">
    <property type="entry name" value="Death"/>
    <property type="match status" value="1"/>
</dbReference>
<dbReference type="Pfam" id="PF13553">
    <property type="entry name" value="FIIND"/>
    <property type="match status" value="1"/>
</dbReference>
<dbReference type="Proteomes" id="UP000002281">
    <property type="component" value="Chromosome 19"/>
</dbReference>
<dbReference type="InterPro" id="IPR000488">
    <property type="entry name" value="Death_dom"/>
</dbReference>
<dbReference type="PANTHER" id="PTHR13265:SF1">
    <property type="entry name" value="CASPASE RECRUITMENT DOMAIN-CONTAINING PROTEIN 8"/>
    <property type="match status" value="1"/>
</dbReference>
<dbReference type="PROSITE" id="PS51830">
    <property type="entry name" value="FIIND"/>
    <property type="match status" value="1"/>
</dbReference>
<feature type="region of interest" description="Disordered" evidence="3">
    <location>
        <begin position="118"/>
        <end position="170"/>
    </location>
</feature>
<evidence type="ECO:0000259" key="5">
    <source>
        <dbReference type="PROSITE" id="PS51830"/>
    </source>
</evidence>
<feature type="domain" description="Death" evidence="4">
    <location>
        <begin position="509"/>
        <end position="579"/>
    </location>
</feature>
<dbReference type="SUPFAM" id="SSF47986">
    <property type="entry name" value="DEATH domain"/>
    <property type="match status" value="1"/>
</dbReference>
<dbReference type="GO" id="GO:0000445">
    <property type="term" value="C:THO complex part of transcription export complex"/>
    <property type="evidence" value="ECO:0000318"/>
    <property type="project" value="GO_Central"/>
</dbReference>
<dbReference type="InterPro" id="IPR021861">
    <property type="entry name" value="THO_THOC1"/>
</dbReference>
<dbReference type="GO" id="GO:0005829">
    <property type="term" value="C:cytosol"/>
    <property type="evidence" value="ECO:0007669"/>
    <property type="project" value="UniProtKB-SubCell"/>
</dbReference>
<dbReference type="InterPro" id="IPR011029">
    <property type="entry name" value="DEATH-like_dom_sf"/>
</dbReference>